<dbReference type="NCBIfam" id="TIGR04039">
    <property type="entry name" value="MXAN_0977_Heme2"/>
    <property type="match status" value="1"/>
</dbReference>
<dbReference type="EMBL" id="CP002959">
    <property type="protein sequence ID" value="AFM11248.1"/>
    <property type="molecule type" value="Genomic_DNA"/>
</dbReference>
<dbReference type="InterPro" id="IPR009056">
    <property type="entry name" value="Cyt_c-like_dom"/>
</dbReference>
<dbReference type="GO" id="GO:0020037">
    <property type="term" value="F:heme binding"/>
    <property type="evidence" value="ECO:0007669"/>
    <property type="project" value="InterPro"/>
</dbReference>
<dbReference type="AlphaFoldDB" id="I4B1U1"/>
<dbReference type="GO" id="GO:0046872">
    <property type="term" value="F:metal ion binding"/>
    <property type="evidence" value="ECO:0007669"/>
    <property type="project" value="UniProtKB-KW"/>
</dbReference>
<dbReference type="PIRSF" id="PIRSF000294">
    <property type="entry name" value="Cytochrome-c_peroxidase"/>
    <property type="match status" value="1"/>
</dbReference>
<evidence type="ECO:0000256" key="5">
    <source>
        <dbReference type="ARBA" id="ARBA00022764"/>
    </source>
</evidence>
<dbReference type="KEGG" id="tpx:Turpa_0596"/>
<dbReference type="OrthoDB" id="9805202at2"/>
<dbReference type="Proteomes" id="UP000006048">
    <property type="component" value="Chromosome"/>
</dbReference>
<feature type="binding site" description="covalent" evidence="8">
    <location>
        <position position="246"/>
    </location>
    <ligand>
        <name>heme c</name>
        <dbReference type="ChEBI" id="CHEBI:61717"/>
        <label>2</label>
    </ligand>
</feature>
<feature type="binding site" description="axial binding residue" evidence="9">
    <location>
        <position position="80"/>
    </location>
    <ligand>
        <name>heme c</name>
        <dbReference type="ChEBI" id="CHEBI:61717"/>
        <label>1</label>
    </ligand>
    <ligandPart>
        <name>Fe</name>
        <dbReference type="ChEBI" id="CHEBI:18248"/>
    </ligandPart>
</feature>
<dbReference type="GO" id="GO:0009055">
    <property type="term" value="F:electron transfer activity"/>
    <property type="evidence" value="ECO:0007669"/>
    <property type="project" value="InterPro"/>
</dbReference>
<keyword evidence="7 9" id="KW-0408">Iron</keyword>
<feature type="binding site" description="covalent" evidence="8">
    <location>
        <position position="76"/>
    </location>
    <ligand>
        <name>heme c</name>
        <dbReference type="ChEBI" id="CHEBI:61717"/>
        <label>1</label>
    </ligand>
</feature>
<dbReference type="InterPro" id="IPR051395">
    <property type="entry name" value="Cytochrome_c_Peroxidase/MauG"/>
</dbReference>
<evidence type="ECO:0000256" key="9">
    <source>
        <dbReference type="PIRSR" id="PIRSR000294-2"/>
    </source>
</evidence>
<feature type="domain" description="Cytochrome c" evidence="10">
    <location>
        <begin position="230"/>
        <end position="382"/>
    </location>
</feature>
<dbReference type="RefSeq" id="WP_014801766.1">
    <property type="nucleotide sequence ID" value="NC_018020.1"/>
</dbReference>
<keyword evidence="12" id="KW-1185">Reference proteome</keyword>
<keyword evidence="11" id="KW-0575">Peroxidase</keyword>
<accession>I4B1U1</accession>
<evidence type="ECO:0000256" key="4">
    <source>
        <dbReference type="ARBA" id="ARBA00022729"/>
    </source>
</evidence>
<comment type="cofactor">
    <cofactor evidence="8">
        <name>heme</name>
        <dbReference type="ChEBI" id="CHEBI:30413"/>
    </cofactor>
    <text evidence="8">Binds 2 heme groups.</text>
</comment>
<dbReference type="InterPro" id="IPR036909">
    <property type="entry name" value="Cyt_c-like_dom_sf"/>
</dbReference>
<dbReference type="STRING" id="869212.Turpa_0596"/>
<evidence type="ECO:0000256" key="1">
    <source>
        <dbReference type="ARBA" id="ARBA00004418"/>
    </source>
</evidence>
<dbReference type="PANTHER" id="PTHR30600">
    <property type="entry name" value="CYTOCHROME C PEROXIDASE-RELATED"/>
    <property type="match status" value="1"/>
</dbReference>
<evidence type="ECO:0000256" key="6">
    <source>
        <dbReference type="ARBA" id="ARBA00023002"/>
    </source>
</evidence>
<proteinExistence type="predicted"/>
<evidence type="ECO:0000256" key="2">
    <source>
        <dbReference type="ARBA" id="ARBA00022617"/>
    </source>
</evidence>
<evidence type="ECO:0000256" key="3">
    <source>
        <dbReference type="ARBA" id="ARBA00022723"/>
    </source>
</evidence>
<feature type="binding site" description="axial binding residue" evidence="9">
    <location>
        <position position="250"/>
    </location>
    <ligand>
        <name>heme c</name>
        <dbReference type="ChEBI" id="CHEBI:61717"/>
        <label>2</label>
    </ligand>
    <ligandPart>
        <name>Fe</name>
        <dbReference type="ChEBI" id="CHEBI:18248"/>
    </ligandPart>
</feature>
<evidence type="ECO:0000259" key="10">
    <source>
        <dbReference type="PROSITE" id="PS51007"/>
    </source>
</evidence>
<name>I4B1U1_TURPD</name>
<evidence type="ECO:0000256" key="7">
    <source>
        <dbReference type="ARBA" id="ARBA00023004"/>
    </source>
</evidence>
<comment type="PTM">
    <text evidence="8">Binds 2 heme groups per subunit.</text>
</comment>
<organism evidence="11 12">
    <name type="scientific">Turneriella parva (strain ATCC BAA-1111 / DSM 21527 / NCTC 11395 / H)</name>
    <name type="common">Leptospira parva</name>
    <dbReference type="NCBI Taxonomy" id="869212"/>
    <lineage>
        <taxon>Bacteria</taxon>
        <taxon>Pseudomonadati</taxon>
        <taxon>Spirochaetota</taxon>
        <taxon>Spirochaetia</taxon>
        <taxon>Leptospirales</taxon>
        <taxon>Leptospiraceae</taxon>
        <taxon>Turneriella</taxon>
    </lineage>
</organism>
<dbReference type="PROSITE" id="PS51257">
    <property type="entry name" value="PROKAR_LIPOPROTEIN"/>
    <property type="match status" value="1"/>
</dbReference>
<dbReference type="PANTHER" id="PTHR30600:SF14">
    <property type="entry name" value="CYTOCHROME C PEROXIDASE"/>
    <property type="match status" value="1"/>
</dbReference>
<dbReference type="GO" id="GO:0042597">
    <property type="term" value="C:periplasmic space"/>
    <property type="evidence" value="ECO:0007669"/>
    <property type="project" value="UniProtKB-SubCell"/>
</dbReference>
<dbReference type="HOGENOM" id="CLU_034652_3_1_12"/>
<dbReference type="InterPro" id="IPR004852">
    <property type="entry name" value="Di-haem_cyt_c_peroxidsae"/>
</dbReference>
<dbReference type="InterPro" id="IPR026259">
    <property type="entry name" value="MauG/Cytc_peroxidase"/>
</dbReference>
<keyword evidence="5" id="KW-0574">Periplasm</keyword>
<dbReference type="GO" id="GO:0004130">
    <property type="term" value="F:cytochrome-c peroxidase activity"/>
    <property type="evidence" value="ECO:0007669"/>
    <property type="project" value="TreeGrafter"/>
</dbReference>
<keyword evidence="4" id="KW-0732">Signal</keyword>
<reference evidence="11 12" key="1">
    <citation type="submission" date="2012-06" db="EMBL/GenBank/DDBJ databases">
        <title>The complete chromosome of genome of Turneriella parva DSM 21527.</title>
        <authorList>
            <consortium name="US DOE Joint Genome Institute (JGI-PGF)"/>
            <person name="Lucas S."/>
            <person name="Han J."/>
            <person name="Lapidus A."/>
            <person name="Bruce D."/>
            <person name="Goodwin L."/>
            <person name="Pitluck S."/>
            <person name="Peters L."/>
            <person name="Kyrpides N."/>
            <person name="Mavromatis K."/>
            <person name="Ivanova N."/>
            <person name="Mikhailova N."/>
            <person name="Chertkov O."/>
            <person name="Detter J.C."/>
            <person name="Tapia R."/>
            <person name="Han C."/>
            <person name="Land M."/>
            <person name="Hauser L."/>
            <person name="Markowitz V."/>
            <person name="Cheng J.-F."/>
            <person name="Hugenholtz P."/>
            <person name="Woyke T."/>
            <person name="Wu D."/>
            <person name="Gronow S."/>
            <person name="Wellnitz S."/>
            <person name="Brambilla E."/>
            <person name="Klenk H.-P."/>
            <person name="Eisen J.A."/>
        </authorList>
    </citation>
    <scope>NUCLEOTIDE SEQUENCE [LARGE SCALE GENOMIC DNA]</scope>
    <source>
        <strain evidence="12">ATCC BAA-1111 / DSM 21527 / NCTC 11395 / H</strain>
    </source>
</reference>
<evidence type="ECO:0000313" key="11">
    <source>
        <dbReference type="EMBL" id="AFM11248.1"/>
    </source>
</evidence>
<dbReference type="Gene3D" id="1.10.760.10">
    <property type="entry name" value="Cytochrome c-like domain"/>
    <property type="match status" value="2"/>
</dbReference>
<keyword evidence="2 8" id="KW-0349">Heme</keyword>
<dbReference type="InterPro" id="IPR023929">
    <property type="entry name" value="MbnH-like"/>
</dbReference>
<dbReference type="SUPFAM" id="SSF46626">
    <property type="entry name" value="Cytochrome c"/>
    <property type="match status" value="2"/>
</dbReference>
<feature type="binding site" description="covalent" evidence="8">
    <location>
        <position position="249"/>
    </location>
    <ligand>
        <name>heme c</name>
        <dbReference type="ChEBI" id="CHEBI:61717"/>
        <label>2</label>
    </ligand>
</feature>
<dbReference type="Pfam" id="PF03150">
    <property type="entry name" value="CCP_MauG"/>
    <property type="match status" value="1"/>
</dbReference>
<comment type="subcellular location">
    <subcellularLocation>
        <location evidence="1">Periplasm</location>
    </subcellularLocation>
</comment>
<evidence type="ECO:0000256" key="8">
    <source>
        <dbReference type="PIRSR" id="PIRSR000294-1"/>
    </source>
</evidence>
<protein>
    <submittedName>
        <fullName evidence="11">Di-heme cytochrome c peroxidase</fullName>
    </submittedName>
</protein>
<evidence type="ECO:0000313" key="12">
    <source>
        <dbReference type="Proteomes" id="UP000006048"/>
    </source>
</evidence>
<keyword evidence="6" id="KW-0560">Oxidoreductase</keyword>
<keyword evidence="3 9" id="KW-0479">Metal-binding</keyword>
<sequence>MCSSRWAVIILAGSLIACENFDPQLTTPSSRYVWQIPANIPAPRELADNPMTYEKVALGRHLFYEKRLSGNRTFSCATCHHPSHAFADDPNIDDGSADFSKSGLNRITVAKGSTGEFHPRNSMQLINLAWQPVLTWGNPLMVRLHTQAQVPLFGENPVELGLVGLEESRLSELRSDPVYQKLFAAAFSQSGNPYTMGNVTRALEAFQRSIIGFDSPYDRFSRGESGAISASAVNGFNMFFSEEFECFHCHGGINFTNSEDHSRKAFAEIDFANNGLYNIGGTGAYPTGNTGIKEVTGLVSDMGRFKAPTLRNIELTAPYMHDGSIADLDGVLDHYARGGRLISSGPNAGDGSLSPFKNSFVKGFTLTTQQRADMIEFLRSLTDAKFIANTAYSNPWPQGHLNNP</sequence>
<dbReference type="PROSITE" id="PS51007">
    <property type="entry name" value="CYTC"/>
    <property type="match status" value="1"/>
</dbReference>
<gene>
    <name evidence="11" type="ordered locus">Turpa_0596</name>
</gene>
<feature type="binding site" description="covalent" evidence="8">
    <location>
        <position position="79"/>
    </location>
    <ligand>
        <name>heme c</name>
        <dbReference type="ChEBI" id="CHEBI:61717"/>
        <label>1</label>
    </ligand>
</feature>